<feature type="transmembrane region" description="Helical" evidence="10">
    <location>
        <begin position="263"/>
        <end position="287"/>
    </location>
</feature>
<accession>A0A6T9Y217</accession>
<evidence type="ECO:0000256" key="9">
    <source>
        <dbReference type="PROSITE-ProRule" id="PRU00284"/>
    </source>
</evidence>
<dbReference type="SUPFAM" id="SSF58104">
    <property type="entry name" value="Methyl-accepting chemotaxis protein (MCP) signaling domain"/>
    <property type="match status" value="1"/>
</dbReference>
<evidence type="ECO:0000313" key="14">
    <source>
        <dbReference type="Proteomes" id="UP000509458"/>
    </source>
</evidence>
<evidence type="ECO:0000256" key="8">
    <source>
        <dbReference type="ARBA" id="ARBA00029447"/>
    </source>
</evidence>
<sequence length="625" mass="67407">MQLKRLLFIALISALIVPVVITTAVFATSILSFLTNKVETSDLPTALEEVKNAVELDLQSTILPSRSLANNMYIKRWMQNGEPSEGVNVLTSHLAEIKRESNAISAYVVSGNSNNYYTHDGIDRQITPQGDTWFQTFINSSQPFEIAIDIDKSNGVASAFINYAIKIEGERVALAGVGLSLDAMSKLIASYKVAESGIVYLVDDAGNIALHPDMSKRGEKLNASAFVNNPSELEVSGNDVTRLAVKLNSLDWYLVTEVPTDELYGAINTAVLTNILIALVIIALGLVGMRFLSNKIFAPIDTITAAVTSLNERDGDLTARLNINEDNEVGALSAQIDLFLEKLHAMFLQVSDSAQHVKGIAAQVYEQIELSQSYSSRQTDSTNSVAAAIEEMDLTVREISNSAQGASEVANTTEENVSASANTIDKAMQNMSELSGVMTKSVNSVNELSSSINSISSILDEIRGISEQTNLLALNAAIEAARAGEQGRGFAVVADEVRNLASRTNESTTEISQLMDELNKRTSDTVADILRGNESTQATSEFLSTCVQALSNISAEVSKLTEANTHVASATREQSAATGEISENISVISQTAEETSRSMERSYSLVNELDDEAKALDKTISRFTL</sequence>
<keyword evidence="5 10" id="KW-1133">Transmembrane helix</keyword>
<dbReference type="Gene3D" id="3.30.450.20">
    <property type="entry name" value="PAS domain"/>
    <property type="match status" value="1"/>
</dbReference>
<feature type="domain" description="Methyl-accepting transducer" evidence="11">
    <location>
        <begin position="353"/>
        <end position="589"/>
    </location>
</feature>
<evidence type="ECO:0000256" key="3">
    <source>
        <dbReference type="ARBA" id="ARBA00022500"/>
    </source>
</evidence>
<evidence type="ECO:0000256" key="4">
    <source>
        <dbReference type="ARBA" id="ARBA00022692"/>
    </source>
</evidence>
<evidence type="ECO:0000256" key="2">
    <source>
        <dbReference type="ARBA" id="ARBA00022475"/>
    </source>
</evidence>
<dbReference type="Gene3D" id="1.10.287.950">
    <property type="entry name" value="Methyl-accepting chemotaxis protein"/>
    <property type="match status" value="1"/>
</dbReference>
<dbReference type="CDD" id="cd11386">
    <property type="entry name" value="MCP_signal"/>
    <property type="match status" value="1"/>
</dbReference>
<feature type="domain" description="HAMP" evidence="12">
    <location>
        <begin position="294"/>
        <end position="348"/>
    </location>
</feature>
<name>A0A6T9Y217_ALTMA</name>
<dbReference type="PROSITE" id="PS50885">
    <property type="entry name" value="HAMP"/>
    <property type="match status" value="1"/>
</dbReference>
<evidence type="ECO:0000259" key="12">
    <source>
        <dbReference type="PROSITE" id="PS50885"/>
    </source>
</evidence>
<dbReference type="SMART" id="SM00283">
    <property type="entry name" value="MA"/>
    <property type="match status" value="1"/>
</dbReference>
<dbReference type="FunFam" id="1.10.287.950:FF:000001">
    <property type="entry name" value="Methyl-accepting chemotaxis sensory transducer"/>
    <property type="match status" value="1"/>
</dbReference>
<dbReference type="InterPro" id="IPR004089">
    <property type="entry name" value="MCPsignal_dom"/>
</dbReference>
<dbReference type="PROSITE" id="PS50111">
    <property type="entry name" value="CHEMOTAXIS_TRANSDUC_2"/>
    <property type="match status" value="1"/>
</dbReference>
<evidence type="ECO:0000313" key="13">
    <source>
        <dbReference type="EMBL" id="CAB9495132.1"/>
    </source>
</evidence>
<evidence type="ECO:0000256" key="5">
    <source>
        <dbReference type="ARBA" id="ARBA00022989"/>
    </source>
</evidence>
<dbReference type="InterPro" id="IPR033479">
    <property type="entry name" value="dCache_1"/>
</dbReference>
<keyword evidence="3" id="KW-0145">Chemotaxis</keyword>
<keyword evidence="7 9" id="KW-0807">Transducer</keyword>
<comment type="subcellular location">
    <subcellularLocation>
        <location evidence="1">Cell membrane</location>
        <topology evidence="1">Multi-pass membrane protein</topology>
    </subcellularLocation>
</comment>
<dbReference type="Proteomes" id="UP000509458">
    <property type="component" value="Chromosome"/>
</dbReference>
<dbReference type="Pfam" id="PF02743">
    <property type="entry name" value="dCache_1"/>
    <property type="match status" value="1"/>
</dbReference>
<evidence type="ECO:0008006" key="15">
    <source>
        <dbReference type="Google" id="ProtNLM"/>
    </source>
</evidence>
<dbReference type="EMBL" id="LR812090">
    <property type="protein sequence ID" value="CAB9495132.1"/>
    <property type="molecule type" value="Genomic_DNA"/>
</dbReference>
<dbReference type="RefSeq" id="WP_179984393.1">
    <property type="nucleotide sequence ID" value="NZ_LR812090.1"/>
</dbReference>
<organism evidence="13 14">
    <name type="scientific">Alteromonas macleodii</name>
    <name type="common">Pseudoalteromonas macleodii</name>
    <dbReference type="NCBI Taxonomy" id="28108"/>
    <lineage>
        <taxon>Bacteria</taxon>
        <taxon>Pseudomonadati</taxon>
        <taxon>Pseudomonadota</taxon>
        <taxon>Gammaproteobacteria</taxon>
        <taxon>Alteromonadales</taxon>
        <taxon>Alteromonadaceae</taxon>
        <taxon>Alteromonas/Salinimonas group</taxon>
        <taxon>Alteromonas</taxon>
    </lineage>
</organism>
<dbReference type="GO" id="GO:0006935">
    <property type="term" value="P:chemotaxis"/>
    <property type="evidence" value="ECO:0007669"/>
    <property type="project" value="UniProtKB-KW"/>
</dbReference>
<evidence type="ECO:0000256" key="10">
    <source>
        <dbReference type="SAM" id="Phobius"/>
    </source>
</evidence>
<dbReference type="GO" id="GO:0007165">
    <property type="term" value="P:signal transduction"/>
    <property type="evidence" value="ECO:0007669"/>
    <property type="project" value="UniProtKB-KW"/>
</dbReference>
<evidence type="ECO:0000256" key="6">
    <source>
        <dbReference type="ARBA" id="ARBA00023136"/>
    </source>
</evidence>
<keyword evidence="6 10" id="KW-0472">Membrane</keyword>
<dbReference type="PANTHER" id="PTHR32089">
    <property type="entry name" value="METHYL-ACCEPTING CHEMOTAXIS PROTEIN MCPB"/>
    <property type="match status" value="1"/>
</dbReference>
<dbReference type="AlphaFoldDB" id="A0A6T9Y217"/>
<evidence type="ECO:0000256" key="7">
    <source>
        <dbReference type="ARBA" id="ARBA00023224"/>
    </source>
</evidence>
<dbReference type="InterPro" id="IPR003660">
    <property type="entry name" value="HAMP_dom"/>
</dbReference>
<protein>
    <recommendedName>
        <fullName evidence="15">Methyl-accepting chemotaxis protein</fullName>
    </recommendedName>
</protein>
<proteinExistence type="inferred from homology"/>
<dbReference type="PANTHER" id="PTHR32089:SF112">
    <property type="entry name" value="LYSOZYME-LIKE PROTEIN-RELATED"/>
    <property type="match status" value="1"/>
</dbReference>
<keyword evidence="2" id="KW-1003">Cell membrane</keyword>
<comment type="similarity">
    <text evidence="8">Belongs to the methyl-accepting chemotaxis (MCP) protein family.</text>
</comment>
<dbReference type="Pfam" id="PF00015">
    <property type="entry name" value="MCPsignal"/>
    <property type="match status" value="1"/>
</dbReference>
<dbReference type="GO" id="GO:0005886">
    <property type="term" value="C:plasma membrane"/>
    <property type="evidence" value="ECO:0007669"/>
    <property type="project" value="UniProtKB-SubCell"/>
</dbReference>
<dbReference type="SMART" id="SM00304">
    <property type="entry name" value="HAMP"/>
    <property type="match status" value="1"/>
</dbReference>
<keyword evidence="4 10" id="KW-0812">Transmembrane</keyword>
<dbReference type="CDD" id="cd12912">
    <property type="entry name" value="PDC2_MCP_like"/>
    <property type="match status" value="1"/>
</dbReference>
<reference evidence="13 14" key="1">
    <citation type="submission" date="2020-06" db="EMBL/GenBank/DDBJ databases">
        <authorList>
            <person name="Duchaud E."/>
        </authorList>
    </citation>
    <scope>NUCLEOTIDE SEQUENCE [LARGE SCALE GENOMIC DNA]</scope>
    <source>
        <strain evidence="13">Alteromonas fortis</strain>
    </source>
</reference>
<evidence type="ECO:0000256" key="1">
    <source>
        <dbReference type="ARBA" id="ARBA00004651"/>
    </source>
</evidence>
<evidence type="ECO:0000259" key="11">
    <source>
        <dbReference type="PROSITE" id="PS50111"/>
    </source>
</evidence>
<gene>
    <name evidence="13" type="ORF">ALFOR1_40528</name>
</gene>